<evidence type="ECO:0000256" key="6">
    <source>
        <dbReference type="ARBA" id="ARBA00022692"/>
    </source>
</evidence>
<dbReference type="PANTHER" id="PTHR33445:SF1">
    <property type="entry name" value="ATP SYNTHASE SUBUNIT B"/>
    <property type="match status" value="1"/>
</dbReference>
<evidence type="ECO:0000256" key="10">
    <source>
        <dbReference type="ARBA" id="ARBA00023136"/>
    </source>
</evidence>
<keyword evidence="10 16" id="KW-0472">Membrane</keyword>
<protein>
    <recommendedName>
        <fullName evidence="16">ATP synthase subunit b</fullName>
    </recommendedName>
    <alternativeName>
        <fullName evidence="16">ATP synthase F(0) sector subunit b</fullName>
    </alternativeName>
    <alternativeName>
        <fullName evidence="16">ATPase subunit I</fullName>
    </alternativeName>
    <alternativeName>
        <fullName evidence="16">F-type ATPase subunit b</fullName>
        <shortName evidence="16">F-ATPase subunit b</shortName>
    </alternativeName>
</protein>
<evidence type="ECO:0000256" key="18">
    <source>
        <dbReference type="SAM" id="Coils"/>
    </source>
</evidence>
<dbReference type="Proteomes" id="UP000744438">
    <property type="component" value="Unassembled WGS sequence"/>
</dbReference>
<accession>A0A937LE48</accession>
<feature type="transmembrane region" description="Helical" evidence="16">
    <location>
        <begin position="6"/>
        <end position="26"/>
    </location>
</feature>
<gene>
    <name evidence="16" type="primary">atpF</name>
    <name evidence="19" type="ORF">ISQ63_01080</name>
</gene>
<keyword evidence="4" id="KW-0997">Cell inner membrane</keyword>
<dbReference type="EMBL" id="JADHQC010000003">
    <property type="protein sequence ID" value="MBL6811457.1"/>
    <property type="molecule type" value="Genomic_DNA"/>
</dbReference>
<evidence type="ECO:0000256" key="5">
    <source>
        <dbReference type="ARBA" id="ARBA00022547"/>
    </source>
</evidence>
<dbReference type="Pfam" id="PF00430">
    <property type="entry name" value="ATP-synt_B"/>
    <property type="match status" value="1"/>
</dbReference>
<comment type="subcellular location">
    <subcellularLocation>
        <location evidence="16">Cell membrane</location>
        <topology evidence="16">Single-pass membrane protein</topology>
    </subcellularLocation>
    <subcellularLocation>
        <location evidence="15">Endomembrane system</location>
        <topology evidence="15">Single-pass membrane protein</topology>
    </subcellularLocation>
</comment>
<dbReference type="InterPro" id="IPR050059">
    <property type="entry name" value="ATP_synthase_B_chain"/>
</dbReference>
<evidence type="ECO:0000256" key="9">
    <source>
        <dbReference type="ARBA" id="ARBA00023065"/>
    </source>
</evidence>
<comment type="similarity">
    <text evidence="1 16 17">Belongs to the ATPase B chain family.</text>
</comment>
<evidence type="ECO:0000256" key="2">
    <source>
        <dbReference type="ARBA" id="ARBA00022448"/>
    </source>
</evidence>
<evidence type="ECO:0000313" key="20">
    <source>
        <dbReference type="Proteomes" id="UP000744438"/>
    </source>
</evidence>
<reference evidence="19" key="1">
    <citation type="submission" date="2020-10" db="EMBL/GenBank/DDBJ databases">
        <title>Microbiome of the Black Sea water column analyzed by genome centric metagenomics.</title>
        <authorList>
            <person name="Cabello-Yeves P.J."/>
            <person name="Callieri C."/>
            <person name="Picazo A."/>
            <person name="Mehrshad M."/>
            <person name="Haro-Moreno J.M."/>
            <person name="Roda-Garcia J."/>
            <person name="Dzembekova N."/>
            <person name="Slabakova V."/>
            <person name="Slabakova N."/>
            <person name="Moncheva S."/>
            <person name="Rodriguez-Valera F."/>
        </authorList>
    </citation>
    <scope>NUCLEOTIDE SEQUENCE</scope>
    <source>
        <strain evidence="19">BS307-5m-G49</strain>
    </source>
</reference>
<dbReference type="InterPro" id="IPR005864">
    <property type="entry name" value="ATP_synth_F0_bsu_bac"/>
</dbReference>
<proteinExistence type="inferred from homology"/>
<dbReference type="Gene3D" id="1.20.5.620">
    <property type="entry name" value="F1F0 ATP synthase subunit B, membrane domain"/>
    <property type="match status" value="1"/>
</dbReference>
<evidence type="ECO:0000256" key="12">
    <source>
        <dbReference type="ARBA" id="ARBA00025198"/>
    </source>
</evidence>
<evidence type="ECO:0000256" key="13">
    <source>
        <dbReference type="ARBA" id="ARBA00025614"/>
    </source>
</evidence>
<keyword evidence="9 16" id="KW-0406">Ion transport</keyword>
<dbReference type="GO" id="GO:0045259">
    <property type="term" value="C:proton-transporting ATP synthase complex"/>
    <property type="evidence" value="ECO:0007669"/>
    <property type="project" value="UniProtKB-KW"/>
</dbReference>
<evidence type="ECO:0000256" key="11">
    <source>
        <dbReference type="ARBA" id="ARBA00023310"/>
    </source>
</evidence>
<comment type="function">
    <text evidence="13">Component of the F(0) channel, it forms part of the peripheral stalk, linking F(1) to F(0). The b'-subunit is a diverged and duplicated form of b found in plants and photosynthetic bacteria.</text>
</comment>
<evidence type="ECO:0000256" key="14">
    <source>
        <dbReference type="ARBA" id="ARBA00026054"/>
    </source>
</evidence>
<dbReference type="FunFam" id="1.20.5.620:FF:000001">
    <property type="entry name" value="ATP synthase subunit b"/>
    <property type="match status" value="1"/>
</dbReference>
<dbReference type="NCBIfam" id="NF004411">
    <property type="entry name" value="PRK05759.1-2"/>
    <property type="match status" value="1"/>
</dbReference>
<dbReference type="GO" id="GO:0012505">
    <property type="term" value="C:endomembrane system"/>
    <property type="evidence" value="ECO:0007669"/>
    <property type="project" value="UniProtKB-SubCell"/>
</dbReference>
<keyword evidence="2 16" id="KW-0813">Transport</keyword>
<comment type="subunit">
    <text evidence="16">F-type ATPases have 2 components, F(1) - the catalytic core - and F(0) - the membrane proton channel. F(1) has five subunits: alpha(3), beta(3), gamma(1), delta(1), epsilon(1). F(0) has three main subunits: a(1), b(2) and c(10-14). The alpha and beta chains form an alternating ring which encloses part of the gamma chain. F(1) is attached to F(0) by a central stalk formed by the gamma and epsilon chains, while a peripheral stalk is formed by the delta and b chains.</text>
</comment>
<evidence type="ECO:0000256" key="17">
    <source>
        <dbReference type="RuleBase" id="RU003848"/>
    </source>
</evidence>
<evidence type="ECO:0000256" key="15">
    <source>
        <dbReference type="ARBA" id="ARBA00037847"/>
    </source>
</evidence>
<evidence type="ECO:0000256" key="3">
    <source>
        <dbReference type="ARBA" id="ARBA00022475"/>
    </source>
</evidence>
<dbReference type="InterPro" id="IPR002146">
    <property type="entry name" value="ATP_synth_b/b'su_bac/chlpt"/>
</dbReference>
<keyword evidence="8 16" id="KW-1133">Transmembrane helix</keyword>
<comment type="subunit">
    <text evidence="14">F-type ATPases have 2 components, F(1) - the catalytic core - and F(0) - the membrane proton channel. F(1) has five subunits: alpha(3), beta(3), gamma(1), delta(1), epsilon(1). F(0) has four main subunits: a(1), b(2) and c(10-14). The alpha and beta chains form an alternating ring which encloses part of the gamma chain. F(1) is attached to F(0) by a central stalk formed by the gamma and epsilon chains, while a peripheral stalk is formed by the delta and b chains.</text>
</comment>
<evidence type="ECO:0000256" key="1">
    <source>
        <dbReference type="ARBA" id="ARBA00005513"/>
    </source>
</evidence>
<dbReference type="SUPFAM" id="SSF81573">
    <property type="entry name" value="F1F0 ATP synthase subunit B, membrane domain"/>
    <property type="match status" value="1"/>
</dbReference>
<dbReference type="NCBIfam" id="TIGR01144">
    <property type="entry name" value="ATP_synt_b"/>
    <property type="match status" value="1"/>
</dbReference>
<dbReference type="AlphaFoldDB" id="A0A937LE48"/>
<evidence type="ECO:0000256" key="16">
    <source>
        <dbReference type="HAMAP-Rule" id="MF_01398"/>
    </source>
</evidence>
<sequence length="156" mass="17317">MNINATFFAELLAFCIFVFITYRYIWPSMENLLEDRRKEISDGLEAASQSQRKLEEANKESETILDGAKAEASSLINQANSRADQIVDEAKEQAVEEAKKIKLSAEADIEQSANKAKDGLRDEVAALVIAGAQKILDKEINAKANKDIIDSLIKKI</sequence>
<evidence type="ECO:0000256" key="7">
    <source>
        <dbReference type="ARBA" id="ARBA00022781"/>
    </source>
</evidence>
<keyword evidence="11 16" id="KW-0066">ATP synthesis</keyword>
<keyword evidence="5 16" id="KW-0138">CF(0)</keyword>
<comment type="function">
    <text evidence="12 16">F(1)F(0) ATP synthase produces ATP from ADP in the presence of a proton or sodium gradient. F-type ATPases consist of two structural domains, F(1) containing the extramembraneous catalytic core and F(0) containing the membrane proton channel, linked together by a central stalk and a peripheral stalk. During catalysis, ATP synthesis in the catalytic domain of F(1) is coupled via a rotary mechanism of the central stalk subunits to proton translocation.</text>
</comment>
<keyword evidence="18" id="KW-0175">Coiled coil</keyword>
<dbReference type="CDD" id="cd06503">
    <property type="entry name" value="ATP-synt_Fo_b"/>
    <property type="match status" value="1"/>
</dbReference>
<comment type="caution">
    <text evidence="19">The sequence shown here is derived from an EMBL/GenBank/DDBJ whole genome shotgun (WGS) entry which is preliminary data.</text>
</comment>
<evidence type="ECO:0000256" key="8">
    <source>
        <dbReference type="ARBA" id="ARBA00022989"/>
    </source>
</evidence>
<dbReference type="HAMAP" id="MF_01398">
    <property type="entry name" value="ATP_synth_b_bprime"/>
    <property type="match status" value="1"/>
</dbReference>
<keyword evidence="7 16" id="KW-0375">Hydrogen ion transport</keyword>
<dbReference type="InterPro" id="IPR028987">
    <property type="entry name" value="ATP_synth_B-like_membr_sf"/>
</dbReference>
<feature type="coiled-coil region" evidence="18">
    <location>
        <begin position="40"/>
        <end position="71"/>
    </location>
</feature>
<name>A0A937LE48_9GAMM</name>
<evidence type="ECO:0000313" key="19">
    <source>
        <dbReference type="EMBL" id="MBL6811457.1"/>
    </source>
</evidence>
<organism evidence="19 20">
    <name type="scientific">SAR86 cluster bacterium</name>
    <dbReference type="NCBI Taxonomy" id="2030880"/>
    <lineage>
        <taxon>Bacteria</taxon>
        <taxon>Pseudomonadati</taxon>
        <taxon>Pseudomonadota</taxon>
        <taxon>Gammaproteobacteria</taxon>
        <taxon>SAR86 cluster</taxon>
    </lineage>
</organism>
<dbReference type="GO" id="GO:0046933">
    <property type="term" value="F:proton-transporting ATP synthase activity, rotational mechanism"/>
    <property type="evidence" value="ECO:0007669"/>
    <property type="project" value="UniProtKB-UniRule"/>
</dbReference>
<dbReference type="GO" id="GO:0046961">
    <property type="term" value="F:proton-transporting ATPase activity, rotational mechanism"/>
    <property type="evidence" value="ECO:0007669"/>
    <property type="project" value="TreeGrafter"/>
</dbReference>
<dbReference type="PANTHER" id="PTHR33445">
    <property type="entry name" value="ATP SYNTHASE SUBUNIT B', CHLOROPLASTIC"/>
    <property type="match status" value="1"/>
</dbReference>
<keyword evidence="3 16" id="KW-1003">Cell membrane</keyword>
<dbReference type="GO" id="GO:0005886">
    <property type="term" value="C:plasma membrane"/>
    <property type="evidence" value="ECO:0007669"/>
    <property type="project" value="UniProtKB-SubCell"/>
</dbReference>
<keyword evidence="6 16" id="KW-0812">Transmembrane</keyword>
<evidence type="ECO:0000256" key="4">
    <source>
        <dbReference type="ARBA" id="ARBA00022519"/>
    </source>
</evidence>